<dbReference type="AlphaFoldDB" id="G0GFP1"/>
<feature type="transmembrane region" description="Helical" evidence="1">
    <location>
        <begin position="7"/>
        <end position="33"/>
    </location>
</feature>
<evidence type="ECO:0008006" key="4">
    <source>
        <dbReference type="Google" id="ProtNLM"/>
    </source>
</evidence>
<dbReference type="HOGENOM" id="CLU_164789_1_0_12"/>
<keyword evidence="1" id="KW-1133">Transmembrane helix</keyword>
<sequence>MNKKLNTVLFILGATVVNLAIMLILVFVLLFLYGRFLAPVVSPEVSAYMILFIFLLALVGTYVIYHRLVVWVSKKIDFEAYFSPLFQRKR</sequence>
<evidence type="ECO:0000313" key="3">
    <source>
        <dbReference type="Proteomes" id="UP000007254"/>
    </source>
</evidence>
<evidence type="ECO:0000256" key="1">
    <source>
        <dbReference type="SAM" id="Phobius"/>
    </source>
</evidence>
<gene>
    <name evidence="2" type="ordered locus">Spith_2185</name>
</gene>
<dbReference type="OrthoDB" id="363155at2"/>
<dbReference type="STRING" id="869211.Spith_2185"/>
<dbReference type="Proteomes" id="UP000007254">
    <property type="component" value="Chromosome"/>
</dbReference>
<reference evidence="2 3" key="1">
    <citation type="submission" date="2011-06" db="EMBL/GenBank/DDBJ databases">
        <title>The complete genome of Spirochaeta thermophila DSM 6578.</title>
        <authorList>
            <consortium name="US DOE Joint Genome Institute (JGI-PGF)"/>
            <person name="Lucas S."/>
            <person name="Lapidus A."/>
            <person name="Bruce D."/>
            <person name="Goodwin L."/>
            <person name="Pitluck S."/>
            <person name="Peters L."/>
            <person name="Kyrpides N."/>
            <person name="Mavromatis K."/>
            <person name="Ivanova N."/>
            <person name="Mikailova N."/>
            <person name="Pagani I."/>
            <person name="Chertkov O."/>
            <person name="Detter J.C."/>
            <person name="Tapia R."/>
            <person name="Han C."/>
            <person name="Land M."/>
            <person name="Hauser L."/>
            <person name="Markowitz V."/>
            <person name="Cheng J.-F."/>
            <person name="Hugenholtz P."/>
            <person name="Woyke T."/>
            <person name="Wu D."/>
            <person name="Spring S."/>
            <person name="Merkhoffer B."/>
            <person name="Schneider S."/>
            <person name="Klenk H.-P."/>
            <person name="Eisen J.A."/>
        </authorList>
    </citation>
    <scope>NUCLEOTIDE SEQUENCE [LARGE SCALE GENOMIC DNA]</scope>
    <source>
        <strain evidence="3">ATCC 700085 / DSM 6578 / Z-1203</strain>
    </source>
</reference>
<name>G0GFP1_WINT7</name>
<feature type="transmembrane region" description="Helical" evidence="1">
    <location>
        <begin position="45"/>
        <end position="65"/>
    </location>
</feature>
<evidence type="ECO:0000313" key="2">
    <source>
        <dbReference type="EMBL" id="AEJ62440.1"/>
    </source>
</evidence>
<keyword evidence="1" id="KW-0472">Membrane</keyword>
<keyword evidence="1" id="KW-0812">Transmembrane</keyword>
<accession>G0GFP1</accession>
<proteinExistence type="predicted"/>
<dbReference type="EMBL" id="CP002903">
    <property type="protein sequence ID" value="AEJ62440.1"/>
    <property type="molecule type" value="Genomic_DNA"/>
</dbReference>
<protein>
    <recommendedName>
        <fullName evidence="4">Leader peptide processing enzyme</fullName>
    </recommendedName>
</protein>
<keyword evidence="3" id="KW-1185">Reference proteome</keyword>
<dbReference type="RefSeq" id="WP_014625750.1">
    <property type="nucleotide sequence ID" value="NC_017583.1"/>
</dbReference>
<dbReference type="KEGG" id="stq:Spith_2185"/>
<organism evidence="2 3">
    <name type="scientific">Winmispira thermophila (strain ATCC 700085 / DSM 6578 / Z-1203)</name>
    <name type="common">Spirochaeta thermophila</name>
    <dbReference type="NCBI Taxonomy" id="869211"/>
    <lineage>
        <taxon>Bacteria</taxon>
        <taxon>Pseudomonadati</taxon>
        <taxon>Spirochaetota</taxon>
        <taxon>Spirochaetia</taxon>
        <taxon>Winmispirales</taxon>
        <taxon>Winmispiraceae</taxon>
        <taxon>Winmispira</taxon>
    </lineage>
</organism>